<gene>
    <name evidence="12" type="primary">LOC103610882</name>
</gene>
<evidence type="ECO:0000256" key="4">
    <source>
        <dbReference type="ARBA" id="ARBA00022692"/>
    </source>
</evidence>
<reference evidence="12" key="1">
    <citation type="submission" date="2025-08" db="UniProtKB">
        <authorList>
            <consortium name="RefSeq"/>
        </authorList>
    </citation>
    <scope>IDENTIFICATION</scope>
</reference>
<evidence type="ECO:0000256" key="5">
    <source>
        <dbReference type="ARBA" id="ARBA00022792"/>
    </source>
</evidence>
<feature type="transmembrane region" description="Helical" evidence="10">
    <location>
        <begin position="40"/>
        <end position="59"/>
    </location>
</feature>
<dbReference type="InterPro" id="IPR003205">
    <property type="entry name" value="Cyt_c_oxidase_su8"/>
</dbReference>
<dbReference type="Proteomes" id="UP000694923">
    <property type="component" value="Unplaced"/>
</dbReference>
<evidence type="ECO:0000313" key="12">
    <source>
        <dbReference type="RefSeq" id="XP_008593171.1"/>
    </source>
</evidence>
<keyword evidence="11" id="KW-1185">Reference proteome</keyword>
<name>A0ABM0SJY0_GALVR</name>
<evidence type="ECO:0000256" key="3">
    <source>
        <dbReference type="ARBA" id="ARBA00010117"/>
    </source>
</evidence>
<dbReference type="Pfam" id="PF02285">
    <property type="entry name" value="COX8"/>
    <property type="match status" value="1"/>
</dbReference>
<evidence type="ECO:0000256" key="2">
    <source>
        <dbReference type="ARBA" id="ARBA00004673"/>
    </source>
</evidence>
<keyword evidence="5 10" id="KW-0999">Mitochondrion inner membrane</keyword>
<proteinExistence type="inferred from homology"/>
<keyword evidence="4 10" id="KW-0812">Transmembrane</keyword>
<protein>
    <recommendedName>
        <fullName evidence="10">Cytochrome c oxidase subunit 8</fullName>
    </recommendedName>
    <alternativeName>
        <fullName evidence="10">Cytochrome c oxidase polypeptide VIII</fullName>
    </alternativeName>
</protein>
<keyword evidence="6 10" id="KW-0809">Transit peptide</keyword>
<comment type="pathway">
    <text evidence="2 10">Energy metabolism; oxidative phosphorylation.</text>
</comment>
<evidence type="ECO:0000256" key="1">
    <source>
        <dbReference type="ARBA" id="ARBA00004434"/>
    </source>
</evidence>
<evidence type="ECO:0000256" key="10">
    <source>
        <dbReference type="RuleBase" id="RU368101"/>
    </source>
</evidence>
<keyword evidence="9 10" id="KW-0472">Membrane</keyword>
<sequence length="68" mass="7927">MPRLLVVCPRRRVALLYLQRGRRLTHSEPWRPRPALPAEITVGIVVIFTTFLTPAAYVLNNLSQFRRE</sequence>
<evidence type="ECO:0000313" key="11">
    <source>
        <dbReference type="Proteomes" id="UP000694923"/>
    </source>
</evidence>
<evidence type="ECO:0000256" key="9">
    <source>
        <dbReference type="ARBA" id="ARBA00023136"/>
    </source>
</evidence>
<dbReference type="PANTHER" id="PTHR16717:SF2">
    <property type="entry name" value="CYTOCHROME C OXIDASE SUBUNIT 8C, MITOCHONDRIAL"/>
    <property type="match status" value="1"/>
</dbReference>
<dbReference type="InterPro" id="IPR036548">
    <property type="entry name" value="Cyt_c_oxidase_su8_sf"/>
</dbReference>
<dbReference type="GeneID" id="103610882"/>
<evidence type="ECO:0000256" key="6">
    <source>
        <dbReference type="ARBA" id="ARBA00022946"/>
    </source>
</evidence>
<dbReference type="PANTHER" id="PTHR16717">
    <property type="entry name" value="CYTOCHROME C OXIDASE POLYPEPTIDE VIII"/>
    <property type="match status" value="1"/>
</dbReference>
<organism evidence="11 12">
    <name type="scientific">Galeopterus variegatus</name>
    <name type="common">Malayan flying lemur</name>
    <name type="synonym">Cynocephalus variegatus</name>
    <dbReference type="NCBI Taxonomy" id="482537"/>
    <lineage>
        <taxon>Eukaryota</taxon>
        <taxon>Metazoa</taxon>
        <taxon>Chordata</taxon>
        <taxon>Craniata</taxon>
        <taxon>Vertebrata</taxon>
        <taxon>Euteleostomi</taxon>
        <taxon>Mammalia</taxon>
        <taxon>Eutheria</taxon>
        <taxon>Euarchontoglires</taxon>
        <taxon>Dermoptera</taxon>
        <taxon>Cynocephalidae</taxon>
        <taxon>Galeopterus</taxon>
    </lineage>
</organism>
<keyword evidence="8 10" id="KW-0496">Mitochondrion</keyword>
<dbReference type="Gene3D" id="4.10.81.10">
    <property type="entry name" value="Cytochrome c oxidase, subunit 8"/>
    <property type="match status" value="1"/>
</dbReference>
<evidence type="ECO:0000256" key="7">
    <source>
        <dbReference type="ARBA" id="ARBA00022989"/>
    </source>
</evidence>
<comment type="subunit">
    <text evidence="10">Component of the cytochrome c oxidase (complex IV, CIV), a multisubunit enzyme composed of 14 subunits. The complex is composed of a catalytic core of 3 subunits MT-CO1, MT-CO2 and MT-CO3, encoded in the mitochondrial DNA, and 11 supernumerary subunits COX4I, COX5A, COX5B, COX6A, COX6B, COX6C, COX7A, COX7B, COX7C, COX8 and NDUFA4, which are encoded in the nuclear genome. The complex exists as a monomer or a dimer and forms supercomplexes (SCs) in the inner mitochondrial membrane with NADH-ubiquinone oxidoreductase (complex I, CI) and ubiquinol-cytochrome c oxidoreductase (cytochrome b-c1 complex, complex III, CIII), resulting in different assemblies (supercomplex SCI(1)III(2)IV(1) and megacomplex MCI(2)III(2)IV(2)).</text>
</comment>
<comment type="subcellular location">
    <subcellularLocation>
        <location evidence="1 10">Mitochondrion inner membrane</location>
        <topology evidence="1 10">Single-pass membrane protein</topology>
    </subcellularLocation>
</comment>
<accession>A0ABM0SJY0</accession>
<evidence type="ECO:0000256" key="8">
    <source>
        <dbReference type="ARBA" id="ARBA00023128"/>
    </source>
</evidence>
<keyword evidence="7 10" id="KW-1133">Transmembrane helix</keyword>
<comment type="function">
    <text evidence="10">Component of the cytochrome c oxidase, the last enzyme in the mitochondrial electron transport chain which drives oxidative phosphorylation. The respiratory chain contains 3 multisubunit complexes succinate dehydrogenase (complex II, CII), ubiquinol-cytochrome c oxidoreductase (cytochrome b-c1 complex, complex III, CIII) and cytochrome c oxidase (complex IV, CIV), that cooperate to transfer electrons derived from NADH and succinate to molecular oxygen, creating an electrochemical gradient over the inner membrane that drives transmembrane transport and the ATP synthase. Cytochrome c oxidase is the component of the respiratory chain that catalyzes the reduction of oxygen to water. Electrons originating from reduced cytochrome c in the intermembrane space (IMS) are transferred via the dinuclear copper A center (CU(A)) of subunit 2 and heme A of subunit 1 to the active site in subunit 1, a binuclear center (BNC) formed by heme A3 and copper B (CU(B)). The BNC reduces molecular oxygen to 2 water molecules using 4 electrons from cytochrome c in the IMS and 4 protons from the mitochondrial matrix.</text>
</comment>
<dbReference type="SUPFAM" id="SSF81431">
    <property type="entry name" value="Mitochondrial cytochrome c oxidase subunit VIIIb (aka IX)"/>
    <property type="match status" value="1"/>
</dbReference>
<comment type="similarity">
    <text evidence="3 10">Belongs to the cytochrome c oxidase VIII family.</text>
</comment>
<dbReference type="RefSeq" id="XP_008593171.1">
    <property type="nucleotide sequence ID" value="XM_008594949.1"/>
</dbReference>